<reference evidence="2" key="1">
    <citation type="submission" date="2025-08" db="UniProtKB">
        <authorList>
            <consortium name="RefSeq"/>
        </authorList>
    </citation>
    <scope>IDENTIFICATION</scope>
</reference>
<protein>
    <submittedName>
        <fullName evidence="2">Uncharacterized protein LOC112552337</fullName>
    </submittedName>
</protein>
<name>A0A8N1S4Z3_9HYME</name>
<dbReference type="GeneID" id="112552337"/>
<dbReference type="Proteomes" id="UP000504615">
    <property type="component" value="Unplaced"/>
</dbReference>
<keyword evidence="1" id="KW-1185">Reference proteome</keyword>
<evidence type="ECO:0000313" key="2">
    <source>
        <dbReference type="RefSeq" id="XP_025073162.1"/>
    </source>
</evidence>
<dbReference type="AlphaFoldDB" id="A0A8N1S4Z3"/>
<organism evidence="1 2">
    <name type="scientific">Pogonomyrmex barbatus</name>
    <name type="common">red harvester ant</name>
    <dbReference type="NCBI Taxonomy" id="144034"/>
    <lineage>
        <taxon>Eukaryota</taxon>
        <taxon>Metazoa</taxon>
        <taxon>Ecdysozoa</taxon>
        <taxon>Arthropoda</taxon>
        <taxon>Hexapoda</taxon>
        <taxon>Insecta</taxon>
        <taxon>Pterygota</taxon>
        <taxon>Neoptera</taxon>
        <taxon>Endopterygota</taxon>
        <taxon>Hymenoptera</taxon>
        <taxon>Apocrita</taxon>
        <taxon>Aculeata</taxon>
        <taxon>Formicoidea</taxon>
        <taxon>Formicidae</taxon>
        <taxon>Myrmicinae</taxon>
        <taxon>Pogonomyrmex</taxon>
    </lineage>
</organism>
<dbReference type="RefSeq" id="XP_025073162.1">
    <property type="nucleotide sequence ID" value="XM_025217377.1"/>
</dbReference>
<proteinExistence type="predicted"/>
<sequence length="83" mass="9469">MSQLGGETVPKLVRNIMFQIFGYELAQAYSWTGQKKNKSAFRKSKLADTIIAIVLKKDSNTMVTEVEGCMQEWLRSGDRLRIL</sequence>
<dbReference type="OrthoDB" id="7544233at2759"/>
<evidence type="ECO:0000313" key="1">
    <source>
        <dbReference type="Proteomes" id="UP000504615"/>
    </source>
</evidence>
<accession>A0A8N1S4Z3</accession>
<gene>
    <name evidence="2" type="primary">LOC112552337</name>
</gene>